<gene>
    <name evidence="3" type="ORF">QQ020_27575</name>
</gene>
<evidence type="ECO:0000259" key="2">
    <source>
        <dbReference type="Pfam" id="PF00144"/>
    </source>
</evidence>
<organism evidence="3 4">
    <name type="scientific">Agaribacillus aureus</name>
    <dbReference type="NCBI Taxonomy" id="3051825"/>
    <lineage>
        <taxon>Bacteria</taxon>
        <taxon>Pseudomonadati</taxon>
        <taxon>Bacteroidota</taxon>
        <taxon>Cytophagia</taxon>
        <taxon>Cytophagales</taxon>
        <taxon>Splendidivirgaceae</taxon>
        <taxon>Agaribacillus</taxon>
    </lineage>
</organism>
<name>A0ABT8LGK1_9BACT</name>
<protein>
    <submittedName>
        <fullName evidence="3">Serine hydrolase domain-containing protein</fullName>
        <ecNumber evidence="3">3.1.1.103</ecNumber>
    </submittedName>
</protein>
<dbReference type="Gene3D" id="3.40.710.10">
    <property type="entry name" value="DD-peptidase/beta-lactamase superfamily"/>
    <property type="match status" value="1"/>
</dbReference>
<dbReference type="InterPro" id="IPR012338">
    <property type="entry name" value="Beta-lactam/transpept-like"/>
</dbReference>
<dbReference type="RefSeq" id="WP_346761207.1">
    <property type="nucleotide sequence ID" value="NZ_JAUJEB010000007.1"/>
</dbReference>
<keyword evidence="4" id="KW-1185">Reference proteome</keyword>
<feature type="domain" description="Beta-lactamase-related" evidence="2">
    <location>
        <begin position="65"/>
        <end position="384"/>
    </location>
</feature>
<keyword evidence="3" id="KW-0378">Hydrolase</keyword>
<dbReference type="SUPFAM" id="SSF56601">
    <property type="entry name" value="beta-lactamase/transpeptidase-like"/>
    <property type="match status" value="1"/>
</dbReference>
<feature type="transmembrane region" description="Helical" evidence="1">
    <location>
        <begin position="6"/>
        <end position="26"/>
    </location>
</feature>
<dbReference type="EC" id="3.1.1.103" evidence="3"/>
<dbReference type="GO" id="GO:0016787">
    <property type="term" value="F:hydrolase activity"/>
    <property type="evidence" value="ECO:0007669"/>
    <property type="project" value="UniProtKB-KW"/>
</dbReference>
<keyword evidence="1" id="KW-0472">Membrane</keyword>
<keyword evidence="1" id="KW-0812">Transmembrane</keyword>
<keyword evidence="1" id="KW-1133">Transmembrane helix</keyword>
<proteinExistence type="predicted"/>
<dbReference type="InterPro" id="IPR001466">
    <property type="entry name" value="Beta-lactam-related"/>
</dbReference>
<evidence type="ECO:0000313" key="3">
    <source>
        <dbReference type="EMBL" id="MDN5215870.1"/>
    </source>
</evidence>
<reference evidence="3" key="1">
    <citation type="submission" date="2023-06" db="EMBL/GenBank/DDBJ databases">
        <title>Genomic of Agaribacillus aureum.</title>
        <authorList>
            <person name="Wang G."/>
        </authorList>
    </citation>
    <scope>NUCLEOTIDE SEQUENCE</scope>
    <source>
        <strain evidence="3">BMA12</strain>
    </source>
</reference>
<comment type="caution">
    <text evidence="3">The sequence shown here is derived from an EMBL/GenBank/DDBJ whole genome shotgun (WGS) entry which is preliminary data.</text>
</comment>
<accession>A0ABT8LGK1</accession>
<sequence length="415" mass="46608">MNKTRLLHWVAFVAGLISISLFTWWTSPFKSYNLIKAPESVKKDSTTFIIPGELRGIIDTYDLWVKAHIDSGKAPGAAVAIVKGGNIVHLKGYGLKSTSQSDSIDEHTVFRIASVSKGFASVLAGVLTEDSLLHWDDPVSKHLPDFSLRDTLNSKDLAIKHLLSHTTGLPRHAYTDLIESGSKYQNILTSIQQLPLIGPVGKYYSYQNVIYSLFSDIAMAATNMPYDRLMHQYLFKPIGMADASVCYDSLIKSQNFAFPHVRTYEGWRPTEISKTYYNVIPAAGVNASISDMANWLNTMMGNTPDIVSVSTLDKLFTPIIETPRRRYLRHWPALKKAYYGLGWRVFKYGDHKIIYHGGYVNDYRAEIGFDIIEQVGIVVLTNAPCPLANQGISTFFKSYFEQQAQASQTKKKTRL</sequence>
<dbReference type="Proteomes" id="UP001172083">
    <property type="component" value="Unassembled WGS sequence"/>
</dbReference>
<dbReference type="Pfam" id="PF00144">
    <property type="entry name" value="Beta-lactamase"/>
    <property type="match status" value="1"/>
</dbReference>
<dbReference type="InterPro" id="IPR050491">
    <property type="entry name" value="AmpC-like"/>
</dbReference>
<dbReference type="EMBL" id="JAUJEB010000007">
    <property type="protein sequence ID" value="MDN5215870.1"/>
    <property type="molecule type" value="Genomic_DNA"/>
</dbReference>
<dbReference type="PANTHER" id="PTHR46825:SF15">
    <property type="entry name" value="BETA-LACTAMASE-RELATED DOMAIN-CONTAINING PROTEIN"/>
    <property type="match status" value="1"/>
</dbReference>
<evidence type="ECO:0000256" key="1">
    <source>
        <dbReference type="SAM" id="Phobius"/>
    </source>
</evidence>
<dbReference type="PANTHER" id="PTHR46825">
    <property type="entry name" value="D-ALANYL-D-ALANINE-CARBOXYPEPTIDASE/ENDOPEPTIDASE AMPH"/>
    <property type="match status" value="1"/>
</dbReference>
<evidence type="ECO:0000313" key="4">
    <source>
        <dbReference type="Proteomes" id="UP001172083"/>
    </source>
</evidence>